<dbReference type="Proteomes" id="UP001283361">
    <property type="component" value="Unassembled WGS sequence"/>
</dbReference>
<evidence type="ECO:0000313" key="2">
    <source>
        <dbReference type="Proteomes" id="UP001283361"/>
    </source>
</evidence>
<evidence type="ECO:0000313" key="1">
    <source>
        <dbReference type="EMBL" id="KAK3796512.1"/>
    </source>
</evidence>
<dbReference type="AlphaFoldDB" id="A0AAE1B0Z8"/>
<reference evidence="1" key="1">
    <citation type="journal article" date="2023" name="G3 (Bethesda)">
        <title>A reference genome for the long-term kleptoplast-retaining sea slug Elysia crispata morphotype clarki.</title>
        <authorList>
            <person name="Eastman K.E."/>
            <person name="Pendleton A.L."/>
            <person name="Shaikh M.A."/>
            <person name="Suttiyut T."/>
            <person name="Ogas R."/>
            <person name="Tomko P."/>
            <person name="Gavelis G."/>
            <person name="Widhalm J.R."/>
            <person name="Wisecaver J.H."/>
        </authorList>
    </citation>
    <scope>NUCLEOTIDE SEQUENCE</scope>
    <source>
        <strain evidence="1">ECLA1</strain>
    </source>
</reference>
<proteinExistence type="predicted"/>
<keyword evidence="2" id="KW-1185">Reference proteome</keyword>
<comment type="caution">
    <text evidence="1">The sequence shown here is derived from an EMBL/GenBank/DDBJ whole genome shotgun (WGS) entry which is preliminary data.</text>
</comment>
<name>A0AAE1B0Z8_9GAST</name>
<dbReference type="EMBL" id="JAWDGP010000875">
    <property type="protein sequence ID" value="KAK3796512.1"/>
    <property type="molecule type" value="Genomic_DNA"/>
</dbReference>
<sequence>MSPTERNVQRGQQNHANVKEPFRLEHLISQFTIATKPICEINKIDIECPLRALYLALVAVRLPLPAVSNFVPLPLAHLWGARTPARVFVTRPSRRRPPIGREIPFTMPTLRTRPDVKL</sequence>
<organism evidence="1 2">
    <name type="scientific">Elysia crispata</name>
    <name type="common">lettuce slug</name>
    <dbReference type="NCBI Taxonomy" id="231223"/>
    <lineage>
        <taxon>Eukaryota</taxon>
        <taxon>Metazoa</taxon>
        <taxon>Spiralia</taxon>
        <taxon>Lophotrochozoa</taxon>
        <taxon>Mollusca</taxon>
        <taxon>Gastropoda</taxon>
        <taxon>Heterobranchia</taxon>
        <taxon>Euthyneura</taxon>
        <taxon>Panpulmonata</taxon>
        <taxon>Sacoglossa</taxon>
        <taxon>Placobranchoidea</taxon>
        <taxon>Plakobranchidae</taxon>
        <taxon>Elysia</taxon>
    </lineage>
</organism>
<accession>A0AAE1B0Z8</accession>
<gene>
    <name evidence="1" type="ORF">RRG08_003231</name>
</gene>
<protein>
    <submittedName>
        <fullName evidence="1">Uncharacterized protein</fullName>
    </submittedName>
</protein>